<gene>
    <name evidence="2" type="ORF">BGTH12_LOCUS1760</name>
</gene>
<sequence length="718" mass="82561">EGIDDFISSLRGWTKIFPDNDAISNLDKQLGLIIYKIISKKLSFSNFERLIAMIIGSASDREIWSYVITMVDLLTTELKSSRSELQTNPMKSTLSMPNFKWKSSEPLGYGRTADSLTMALKFELSGHLYKSIDNFWEETFENKPWSDLTMRIWESYRDQGQCGTENPFSREMSEAAMRNWLHSFRDRFLYQHMPNGRVPTNGQPIVHRVAGDPFGGLRPRKLDFFVEDAALPDGPTHDWRNVRVVGELIASPRGICKKMHKLMRSFREIFYAQPLRRFVHGFCLHKLHVEFWVIDRSGAYSSREIDVIGSQEKLVRALSSYVLMSDEELGLDTSTRHDGNRLLVTIPDGDNQPEAIQVAPEPVARPETIMSRANTCYRTLDSMHLIKFSWGSGASRTEIDSLKLARNMEGVINLEWSKELYEVETHGKKIQFSSGEQVIMKDPQQTPSRGQEITSTSSQQYYKKHRLTIVKLSPYGRPLRSCTSVREFLSGIRDAIIGHYKLLNEAKILHRNISEGNLILTRPDTEGITKGMLIDLDMSISLNLRENPPEADNITGTVKYMAIELVKYVSNGIFKYHQNYWHDMESFFYVFLSGCITYGLHPRWAPTHLNQWCTADHGNNFRIKKSFVIDEFEDQILNNFSPSFEDVKSLAYDLRRILFIEKLDPYEENENTDILYGPIIRAFDDAIAKIDSKGLSSIQVKPITPLICRFTDKTYPLI</sequence>
<evidence type="ECO:0000259" key="1">
    <source>
        <dbReference type="Pfam" id="PF17667"/>
    </source>
</evidence>
<comment type="caution">
    <text evidence="2">The sequence shown here is derived from an EMBL/GenBank/DDBJ whole genome shotgun (WGS) entry which is preliminary data.</text>
</comment>
<feature type="domain" description="Fungal-type protein kinase" evidence="1">
    <location>
        <begin position="234"/>
        <end position="595"/>
    </location>
</feature>
<dbReference type="AlphaFoldDB" id="A0A9W4D1V3"/>
<evidence type="ECO:0000313" key="3">
    <source>
        <dbReference type="Proteomes" id="UP000683417"/>
    </source>
</evidence>
<dbReference type="Proteomes" id="UP000683417">
    <property type="component" value="Unassembled WGS sequence"/>
</dbReference>
<dbReference type="InterPro" id="IPR040976">
    <property type="entry name" value="Pkinase_fungal"/>
</dbReference>
<dbReference type="PANTHER" id="PTHR38248">
    <property type="entry name" value="FUNK1 6"/>
    <property type="match status" value="1"/>
</dbReference>
<proteinExistence type="predicted"/>
<feature type="non-terminal residue" evidence="2">
    <location>
        <position position="1"/>
    </location>
</feature>
<dbReference type="EMBL" id="CAJHIT010000003">
    <property type="protein sequence ID" value="CAD6500402.1"/>
    <property type="molecule type" value="Genomic_DNA"/>
</dbReference>
<evidence type="ECO:0000313" key="2">
    <source>
        <dbReference type="EMBL" id="CAD6500402.1"/>
    </source>
</evidence>
<dbReference type="PANTHER" id="PTHR38248:SF2">
    <property type="entry name" value="FUNK1 11"/>
    <property type="match status" value="1"/>
</dbReference>
<name>A0A9W4D1V3_BLUGR</name>
<organism evidence="2 3">
    <name type="scientific">Blumeria graminis f. sp. triticale</name>
    <dbReference type="NCBI Taxonomy" id="1689686"/>
    <lineage>
        <taxon>Eukaryota</taxon>
        <taxon>Fungi</taxon>
        <taxon>Dikarya</taxon>
        <taxon>Ascomycota</taxon>
        <taxon>Pezizomycotina</taxon>
        <taxon>Leotiomycetes</taxon>
        <taxon>Erysiphales</taxon>
        <taxon>Erysiphaceae</taxon>
        <taxon>Blumeria</taxon>
    </lineage>
</organism>
<accession>A0A9W4D1V3</accession>
<protein>
    <submittedName>
        <fullName evidence="2">BgTH12-07579</fullName>
    </submittedName>
</protein>
<reference evidence="2" key="1">
    <citation type="submission" date="2020-10" db="EMBL/GenBank/DDBJ databases">
        <authorList>
            <person name="Muller C M."/>
        </authorList>
    </citation>
    <scope>NUCLEOTIDE SEQUENCE</scope>
    <source>
        <strain evidence="2">THUN-12</strain>
    </source>
</reference>
<dbReference type="Pfam" id="PF17667">
    <property type="entry name" value="Pkinase_fungal"/>
    <property type="match status" value="1"/>
</dbReference>